<gene>
    <name evidence="2" type="ordered locus">DGo_CA0096</name>
</gene>
<dbReference type="AlphaFoldDB" id="H8GSR7"/>
<proteinExistence type="predicted"/>
<organism evidence="2 3">
    <name type="scientific">Deinococcus gobiensis (strain DSM 21396 / JCM 16679 / CGMCC 1.7299 / I-0)</name>
    <dbReference type="NCBI Taxonomy" id="745776"/>
    <lineage>
        <taxon>Bacteria</taxon>
        <taxon>Thermotogati</taxon>
        <taxon>Deinococcota</taxon>
        <taxon>Deinococci</taxon>
        <taxon>Deinococcales</taxon>
        <taxon>Deinococcaceae</taxon>
        <taxon>Deinococcus</taxon>
    </lineage>
</organism>
<keyword evidence="3" id="KW-1185">Reference proteome</keyword>
<evidence type="ECO:0000313" key="3">
    <source>
        <dbReference type="Proteomes" id="UP000007575"/>
    </source>
</evidence>
<dbReference type="KEGG" id="dgo:DGo_CA0096"/>
<evidence type="ECO:0000256" key="1">
    <source>
        <dbReference type="SAM" id="MobiDB-lite"/>
    </source>
</evidence>
<dbReference type="Proteomes" id="UP000007575">
    <property type="component" value="Chromosome"/>
</dbReference>
<dbReference type="EMBL" id="CP002191">
    <property type="protein sequence ID" value="AFD24023.1"/>
    <property type="molecule type" value="Genomic_DNA"/>
</dbReference>
<feature type="compositionally biased region" description="Basic and acidic residues" evidence="1">
    <location>
        <begin position="29"/>
        <end position="41"/>
    </location>
</feature>
<evidence type="ECO:0000313" key="2">
    <source>
        <dbReference type="EMBL" id="AFD24023.1"/>
    </source>
</evidence>
<sequence>MRTFWTVLREVAFALSAQPSRPGASPAERANKAAQAERLRQAPEATLLDAARQVGAEGAKAALGQPTPAARRRS</sequence>
<dbReference type="HOGENOM" id="CLU_2681604_0_0_0"/>
<reference evidence="2 3" key="1">
    <citation type="journal article" date="2012" name="PLoS ONE">
        <title>Genome sequence and transcriptome analysis of the radioresistant bacterium Deinococcus gobiensis: insights into the extreme environmental adaptations.</title>
        <authorList>
            <person name="Yuan M."/>
            <person name="Chen M."/>
            <person name="Zhang W."/>
            <person name="Lu W."/>
            <person name="Wang J."/>
            <person name="Yang M."/>
            <person name="Zhao P."/>
            <person name="Tang R."/>
            <person name="Li X."/>
            <person name="Hao Y."/>
            <person name="Zhou Z."/>
            <person name="Zhan Y."/>
            <person name="Yu H."/>
            <person name="Teng C."/>
            <person name="Yan Y."/>
            <person name="Ping S."/>
            <person name="Wang Y."/>
            <person name="Lin M."/>
        </authorList>
    </citation>
    <scope>NUCLEOTIDE SEQUENCE [LARGE SCALE GENOMIC DNA]</scope>
    <source>
        <strain evidence="2 3">I-0</strain>
    </source>
</reference>
<feature type="region of interest" description="Disordered" evidence="1">
    <location>
        <begin position="18"/>
        <end position="74"/>
    </location>
</feature>
<dbReference type="PATRIC" id="fig|745776.4.peg.100"/>
<accession>H8GSR7</accession>
<protein>
    <submittedName>
        <fullName evidence="2">Uncharacterized protein</fullName>
    </submittedName>
</protein>
<name>H8GSR7_DEIGI</name>